<keyword evidence="1" id="KW-0472">Membrane</keyword>
<reference evidence="3" key="1">
    <citation type="submission" date="2017-03" db="EMBL/GenBank/DDBJ databases">
        <title>Phytopthora megakarya and P. palmivora, two closely related causual agents of cacao black pod achieved similar genome size and gene model numbers by different mechanisms.</title>
        <authorList>
            <person name="Ali S."/>
            <person name="Shao J."/>
            <person name="Larry D.J."/>
            <person name="Kronmiller B."/>
            <person name="Shen D."/>
            <person name="Strem M.D."/>
            <person name="Melnick R.L."/>
            <person name="Guiltinan M.J."/>
            <person name="Tyler B.M."/>
            <person name="Meinhardt L.W."/>
            <person name="Bailey B.A."/>
        </authorList>
    </citation>
    <scope>NUCLEOTIDE SEQUENCE [LARGE SCALE GENOMIC DNA]</scope>
    <source>
        <strain evidence="3">zdho120</strain>
    </source>
</reference>
<dbReference type="EMBL" id="NBNE01000210">
    <property type="protein sequence ID" value="OWZ21566.1"/>
    <property type="molecule type" value="Genomic_DNA"/>
</dbReference>
<dbReference type="OrthoDB" id="125419at2759"/>
<protein>
    <submittedName>
        <fullName evidence="2">Uncharacterized protein</fullName>
    </submittedName>
</protein>
<dbReference type="Proteomes" id="UP000198211">
    <property type="component" value="Unassembled WGS sequence"/>
</dbReference>
<keyword evidence="1" id="KW-1133">Transmembrane helix</keyword>
<evidence type="ECO:0000313" key="3">
    <source>
        <dbReference type="Proteomes" id="UP000198211"/>
    </source>
</evidence>
<evidence type="ECO:0000256" key="1">
    <source>
        <dbReference type="SAM" id="Phobius"/>
    </source>
</evidence>
<feature type="transmembrane region" description="Helical" evidence="1">
    <location>
        <begin position="121"/>
        <end position="139"/>
    </location>
</feature>
<organism evidence="2 3">
    <name type="scientific">Phytophthora megakarya</name>
    <dbReference type="NCBI Taxonomy" id="4795"/>
    <lineage>
        <taxon>Eukaryota</taxon>
        <taxon>Sar</taxon>
        <taxon>Stramenopiles</taxon>
        <taxon>Oomycota</taxon>
        <taxon>Peronosporomycetes</taxon>
        <taxon>Peronosporales</taxon>
        <taxon>Peronosporaceae</taxon>
        <taxon>Phytophthora</taxon>
    </lineage>
</organism>
<gene>
    <name evidence="2" type="ORF">PHMEG_0003856</name>
</gene>
<proteinExistence type="predicted"/>
<accession>A0A225WVC1</accession>
<dbReference type="AlphaFoldDB" id="A0A225WVC1"/>
<comment type="caution">
    <text evidence="2">The sequence shown here is derived from an EMBL/GenBank/DDBJ whole genome shotgun (WGS) entry which is preliminary data.</text>
</comment>
<feature type="transmembrane region" description="Helical" evidence="1">
    <location>
        <begin position="98"/>
        <end position="115"/>
    </location>
</feature>
<keyword evidence="3" id="KW-1185">Reference proteome</keyword>
<sequence>MSSEEYEVMYTVCSELAKKGISPGVFGTQGKFGPGGCGGPWGVRHWSFADPRAFGPWEYGGSDNFGSRRHYDPSWTNDVTPAEMGVLMKYKEKSRQRAATGGIIGAAAMAGAWKAAALGSFLGVTGMIVGGAIGARVSIRTSGIRQEMMTEMIKLPSEASPRAAQAREMD</sequence>
<name>A0A225WVC1_9STRA</name>
<keyword evidence="1" id="KW-0812">Transmembrane</keyword>
<evidence type="ECO:0000313" key="2">
    <source>
        <dbReference type="EMBL" id="OWZ21566.1"/>
    </source>
</evidence>